<protein>
    <recommendedName>
        <fullName evidence="4">Integral membrane protein</fullName>
    </recommendedName>
</protein>
<reference evidence="2 3" key="1">
    <citation type="journal article" date="2019" name="Int. J. Syst. Evol. Microbiol.">
        <title>The Global Catalogue of Microorganisms (GCM) 10K type strain sequencing project: providing services to taxonomists for standard genome sequencing and annotation.</title>
        <authorList>
            <consortium name="The Broad Institute Genomics Platform"/>
            <consortium name="The Broad Institute Genome Sequencing Center for Infectious Disease"/>
            <person name="Wu L."/>
            <person name="Ma J."/>
        </authorList>
    </citation>
    <scope>NUCLEOTIDE SEQUENCE [LARGE SCALE GENOMIC DNA]</scope>
    <source>
        <strain evidence="2 3">JCM 6921</strain>
    </source>
</reference>
<feature type="transmembrane region" description="Helical" evidence="1">
    <location>
        <begin position="63"/>
        <end position="82"/>
    </location>
</feature>
<organism evidence="2 3">
    <name type="scientific">Streptomyces glaucosporus</name>
    <dbReference type="NCBI Taxonomy" id="284044"/>
    <lineage>
        <taxon>Bacteria</taxon>
        <taxon>Bacillati</taxon>
        <taxon>Actinomycetota</taxon>
        <taxon>Actinomycetes</taxon>
        <taxon>Kitasatosporales</taxon>
        <taxon>Streptomycetaceae</taxon>
        <taxon>Streptomyces</taxon>
    </lineage>
</organism>
<keyword evidence="1" id="KW-1133">Transmembrane helix</keyword>
<evidence type="ECO:0008006" key="4">
    <source>
        <dbReference type="Google" id="ProtNLM"/>
    </source>
</evidence>
<accession>A0ABN3HL64</accession>
<sequence>MAENTPGVRAPRLWVAPLVSTLVTLLLAYVAFFFVALSPMACDSCDDAQNARFQPSFETGFAVFRYGLLIPPALLLLGWGLAGKKHDTPWRKTASLLAPCSVVLLYLAFLSLVDWP</sequence>
<dbReference type="EMBL" id="BAAATJ010000001">
    <property type="protein sequence ID" value="GAA2383124.1"/>
    <property type="molecule type" value="Genomic_DNA"/>
</dbReference>
<dbReference type="RefSeq" id="WP_344628793.1">
    <property type="nucleotide sequence ID" value="NZ_BAAATJ010000001.1"/>
</dbReference>
<comment type="caution">
    <text evidence="2">The sequence shown here is derived from an EMBL/GenBank/DDBJ whole genome shotgun (WGS) entry which is preliminary data.</text>
</comment>
<evidence type="ECO:0000313" key="2">
    <source>
        <dbReference type="EMBL" id="GAA2383124.1"/>
    </source>
</evidence>
<keyword evidence="1" id="KW-0812">Transmembrane</keyword>
<feature type="transmembrane region" description="Helical" evidence="1">
    <location>
        <begin position="94"/>
        <end position="113"/>
    </location>
</feature>
<keyword evidence="1" id="KW-0472">Membrane</keyword>
<keyword evidence="3" id="KW-1185">Reference proteome</keyword>
<evidence type="ECO:0000313" key="3">
    <source>
        <dbReference type="Proteomes" id="UP001500058"/>
    </source>
</evidence>
<proteinExistence type="predicted"/>
<feature type="transmembrane region" description="Helical" evidence="1">
    <location>
        <begin position="12"/>
        <end position="37"/>
    </location>
</feature>
<name>A0ABN3HL64_9ACTN</name>
<gene>
    <name evidence="2" type="ORF">GCM10010420_01430</name>
</gene>
<evidence type="ECO:0000256" key="1">
    <source>
        <dbReference type="SAM" id="Phobius"/>
    </source>
</evidence>
<dbReference type="Proteomes" id="UP001500058">
    <property type="component" value="Unassembled WGS sequence"/>
</dbReference>